<evidence type="ECO:0000313" key="1">
    <source>
        <dbReference type="EMBL" id="MXU65369.1"/>
    </source>
</evidence>
<dbReference type="AlphaFoldDB" id="A0A6B0TRM8"/>
<dbReference type="SUPFAM" id="SSF56784">
    <property type="entry name" value="HAD-like"/>
    <property type="match status" value="1"/>
</dbReference>
<gene>
    <name evidence="1" type="ORF">GSH16_07905</name>
</gene>
<reference evidence="1 2" key="1">
    <citation type="submission" date="2019-12" db="EMBL/GenBank/DDBJ databases">
        <title>Strain KN286 was isolated from seawater, which was collected from Caroline Seamount in the tropical western Pacific.</title>
        <authorList>
            <person name="Wang Q."/>
        </authorList>
    </citation>
    <scope>NUCLEOTIDE SEQUENCE [LARGE SCALE GENOMIC DNA]</scope>
    <source>
        <strain evidence="1 2">KN286</strain>
    </source>
</reference>
<protein>
    <recommendedName>
        <fullName evidence="3">HAD family hydrolase</fullName>
    </recommendedName>
</protein>
<dbReference type="Gene3D" id="1.10.150.240">
    <property type="entry name" value="Putative phosphatase, domain 2"/>
    <property type="match status" value="1"/>
</dbReference>
<dbReference type="InterPro" id="IPR023198">
    <property type="entry name" value="PGP-like_dom2"/>
</dbReference>
<dbReference type="RefSeq" id="WP_160853783.1">
    <property type="nucleotide sequence ID" value="NZ_WUWG01000003.1"/>
</dbReference>
<dbReference type="PANTHER" id="PTHR42896:SF2">
    <property type="entry name" value="CBBY-LIKE PROTEIN"/>
    <property type="match status" value="1"/>
</dbReference>
<sequence>MDLTGLVFNIEDAFADMADLHRQAYNHAFEDLGLNWIWTRAMYAGVLDLPDGPGRIMDFMLRRHPDFATAFDVGGLYETIYRIKQQHFSRSIAAGRATPRPGVLRLLEESDRAGLKSGAIMQGTESDFDQLIRKLTGRPPEKAFTAWHVFEAGGLHMREGARNARVDLLARLGEQAGSLVAIEDSDRSADVSVELGMPVLATPGIYSSSDKFGTSRMVLSDLGQRDAPYRVIRGLDLKAPLVGVDTLRTIVGVPDQSSG</sequence>
<proteinExistence type="predicted"/>
<dbReference type="Gene3D" id="3.40.50.1000">
    <property type="entry name" value="HAD superfamily/HAD-like"/>
    <property type="match status" value="1"/>
</dbReference>
<evidence type="ECO:0008006" key="3">
    <source>
        <dbReference type="Google" id="ProtNLM"/>
    </source>
</evidence>
<name>A0A6B0TRM8_9RHOB</name>
<evidence type="ECO:0000313" key="2">
    <source>
        <dbReference type="Proteomes" id="UP000436016"/>
    </source>
</evidence>
<accession>A0A6B0TRM8</accession>
<keyword evidence="2" id="KW-1185">Reference proteome</keyword>
<dbReference type="EMBL" id="WUWG01000003">
    <property type="protein sequence ID" value="MXU65369.1"/>
    <property type="molecule type" value="Genomic_DNA"/>
</dbReference>
<organism evidence="1 2">
    <name type="scientific">Oceanomicrobium pacificus</name>
    <dbReference type="NCBI Taxonomy" id="2692916"/>
    <lineage>
        <taxon>Bacteria</taxon>
        <taxon>Pseudomonadati</taxon>
        <taxon>Pseudomonadota</taxon>
        <taxon>Alphaproteobacteria</taxon>
        <taxon>Rhodobacterales</taxon>
        <taxon>Paracoccaceae</taxon>
        <taxon>Oceanomicrobium</taxon>
    </lineage>
</organism>
<dbReference type="PANTHER" id="PTHR42896">
    <property type="entry name" value="XYLULOSE-1,5-BISPHOSPHATE (XUBP) PHOSPHATASE"/>
    <property type="match status" value="1"/>
</dbReference>
<dbReference type="InterPro" id="IPR044999">
    <property type="entry name" value="CbbY-like"/>
</dbReference>
<dbReference type="GO" id="GO:0016787">
    <property type="term" value="F:hydrolase activity"/>
    <property type="evidence" value="ECO:0007669"/>
    <property type="project" value="InterPro"/>
</dbReference>
<dbReference type="InterPro" id="IPR023214">
    <property type="entry name" value="HAD_sf"/>
</dbReference>
<comment type="caution">
    <text evidence="1">The sequence shown here is derived from an EMBL/GenBank/DDBJ whole genome shotgun (WGS) entry which is preliminary data.</text>
</comment>
<dbReference type="InterPro" id="IPR036412">
    <property type="entry name" value="HAD-like_sf"/>
</dbReference>
<dbReference type="Proteomes" id="UP000436016">
    <property type="component" value="Unassembled WGS sequence"/>
</dbReference>